<keyword evidence="6" id="KW-0464">Manganese</keyword>
<dbReference type="Gene3D" id="3.60.40.10">
    <property type="entry name" value="PPM-type phosphatase domain"/>
    <property type="match status" value="1"/>
</dbReference>
<evidence type="ECO:0000256" key="5">
    <source>
        <dbReference type="ARBA" id="ARBA00022912"/>
    </source>
</evidence>
<dbReference type="Proteomes" id="UP000321617">
    <property type="component" value="Unassembled WGS sequence"/>
</dbReference>
<proteinExistence type="predicted"/>
<comment type="catalytic activity">
    <reaction evidence="8">
        <text>O-phospho-L-threonyl-[protein] + H2O = L-threonyl-[protein] + phosphate</text>
        <dbReference type="Rhea" id="RHEA:47004"/>
        <dbReference type="Rhea" id="RHEA-COMP:11060"/>
        <dbReference type="Rhea" id="RHEA-COMP:11605"/>
        <dbReference type="ChEBI" id="CHEBI:15377"/>
        <dbReference type="ChEBI" id="CHEBI:30013"/>
        <dbReference type="ChEBI" id="CHEBI:43474"/>
        <dbReference type="ChEBI" id="CHEBI:61977"/>
        <dbReference type="EC" id="3.1.3.16"/>
    </reaction>
</comment>
<feature type="region of interest" description="Disordered" evidence="12">
    <location>
        <begin position="255"/>
        <end position="297"/>
    </location>
</feature>
<feature type="transmembrane region" description="Helical" evidence="13">
    <location>
        <begin position="304"/>
        <end position="324"/>
    </location>
</feature>
<keyword evidence="13" id="KW-1133">Transmembrane helix</keyword>
<dbReference type="AlphaFoldDB" id="A0A562V106"/>
<accession>A0A562V106</accession>
<keyword evidence="13" id="KW-0472">Membrane</keyword>
<dbReference type="InterPro" id="IPR036457">
    <property type="entry name" value="PPM-type-like_dom_sf"/>
</dbReference>
<keyword evidence="3" id="KW-0479">Metal-binding</keyword>
<dbReference type="PROSITE" id="PS51746">
    <property type="entry name" value="PPM_2"/>
    <property type="match status" value="1"/>
</dbReference>
<comment type="cofactor">
    <cofactor evidence="1">
        <name>Mn(2+)</name>
        <dbReference type="ChEBI" id="CHEBI:29035"/>
    </cofactor>
</comment>
<comment type="caution">
    <text evidence="15">The sequence shown here is derived from an EMBL/GenBank/DDBJ whole genome shotgun (WGS) entry which is preliminary data.</text>
</comment>
<dbReference type="InterPro" id="IPR001932">
    <property type="entry name" value="PPM-type_phosphatase-like_dom"/>
</dbReference>
<dbReference type="EC" id="3.1.3.16" evidence="2"/>
<evidence type="ECO:0000256" key="1">
    <source>
        <dbReference type="ARBA" id="ARBA00001936"/>
    </source>
</evidence>
<evidence type="ECO:0000256" key="9">
    <source>
        <dbReference type="ARBA" id="ARBA00071184"/>
    </source>
</evidence>
<keyword evidence="4" id="KW-0378">Hydrolase</keyword>
<feature type="compositionally biased region" description="Low complexity" evidence="12">
    <location>
        <begin position="435"/>
        <end position="453"/>
    </location>
</feature>
<evidence type="ECO:0000256" key="13">
    <source>
        <dbReference type="SAM" id="Phobius"/>
    </source>
</evidence>
<dbReference type="FunFam" id="3.60.40.10:FF:000002">
    <property type="entry name" value="Serine/threonine phosphatase stp"/>
    <property type="match status" value="1"/>
</dbReference>
<name>A0A562V106_9ACTN</name>
<feature type="domain" description="PPM-type phosphatase" evidence="14">
    <location>
        <begin position="6"/>
        <end position="236"/>
    </location>
</feature>
<organism evidence="15 16">
    <name type="scientific">Stackebrandtia albiflava</name>
    <dbReference type="NCBI Taxonomy" id="406432"/>
    <lineage>
        <taxon>Bacteria</taxon>
        <taxon>Bacillati</taxon>
        <taxon>Actinomycetota</taxon>
        <taxon>Actinomycetes</taxon>
        <taxon>Glycomycetales</taxon>
        <taxon>Glycomycetaceae</taxon>
        <taxon>Stackebrandtia</taxon>
    </lineage>
</organism>
<evidence type="ECO:0000256" key="3">
    <source>
        <dbReference type="ARBA" id="ARBA00022723"/>
    </source>
</evidence>
<protein>
    <recommendedName>
        <fullName evidence="9">Serine/threonine protein phosphatase PstP</fullName>
        <ecNumber evidence="2">3.1.3.16</ecNumber>
    </recommendedName>
    <alternativeName>
        <fullName evidence="11">Mycobacterial Ser/Thr phosphatase</fullName>
    </alternativeName>
    <alternativeName>
        <fullName evidence="10">PP2C-family Ser/Thr phosphatase</fullName>
    </alternativeName>
</protein>
<keyword evidence="16" id="KW-1185">Reference proteome</keyword>
<dbReference type="Pfam" id="PF13672">
    <property type="entry name" value="PP2C_2"/>
    <property type="match status" value="1"/>
</dbReference>
<dbReference type="SMART" id="SM00332">
    <property type="entry name" value="PP2Cc"/>
    <property type="match status" value="1"/>
</dbReference>
<dbReference type="GO" id="GO:0046872">
    <property type="term" value="F:metal ion binding"/>
    <property type="evidence" value="ECO:0007669"/>
    <property type="project" value="UniProtKB-KW"/>
</dbReference>
<evidence type="ECO:0000256" key="10">
    <source>
        <dbReference type="ARBA" id="ARBA00077741"/>
    </source>
</evidence>
<sequence length="461" mass="47869">MTLTLRYAAVSDRGLIRSGNQDSVYAGPRLIAVADGMGGMAAGDLASNIVISSLSVLDEDVPRGDLTAALAGAVEEANHRIRTTVEENPQMEGMGTTLTAFLFSGSTLGMVHIGDSRAYRLRGGALNQITKDDTYVQMLVDEGQLSPDEAENHPQRSLLLRALGSNEVEPTFASLEAVAGDRYLLCSDGLSGVVSDETIAEVLRQIPDPREAVDRLVQLALRGGGPDNVTVLVADVTDADIIEAAPIVGGAAAADRDDVSAADPSTAAARAAATTAGPAEPEAETHTDDAAAEPPRKRRGKAGWYTLVALLLVGIVVSAGYLVYQSQYFVGVDDEGHVAVFQGFNGEVLGVSLATVEVASERSVDDLTPDARRKVTAGIPADSREEALEILQGMTDDDPDNANLLDPCPSPSPSPLPEPSGDPDSSESASDDADPSPSDSPSPDGTTTSGPEPGVDCRPID</sequence>
<evidence type="ECO:0000259" key="14">
    <source>
        <dbReference type="PROSITE" id="PS51746"/>
    </source>
</evidence>
<dbReference type="EMBL" id="VLLL01000006">
    <property type="protein sequence ID" value="TWJ11525.1"/>
    <property type="molecule type" value="Genomic_DNA"/>
</dbReference>
<feature type="region of interest" description="Disordered" evidence="12">
    <location>
        <begin position="394"/>
        <end position="461"/>
    </location>
</feature>
<comment type="catalytic activity">
    <reaction evidence="7">
        <text>O-phospho-L-seryl-[protein] + H2O = L-seryl-[protein] + phosphate</text>
        <dbReference type="Rhea" id="RHEA:20629"/>
        <dbReference type="Rhea" id="RHEA-COMP:9863"/>
        <dbReference type="Rhea" id="RHEA-COMP:11604"/>
        <dbReference type="ChEBI" id="CHEBI:15377"/>
        <dbReference type="ChEBI" id="CHEBI:29999"/>
        <dbReference type="ChEBI" id="CHEBI:43474"/>
        <dbReference type="ChEBI" id="CHEBI:83421"/>
        <dbReference type="EC" id="3.1.3.16"/>
    </reaction>
</comment>
<evidence type="ECO:0000256" key="8">
    <source>
        <dbReference type="ARBA" id="ARBA00048336"/>
    </source>
</evidence>
<dbReference type="SMART" id="SM00331">
    <property type="entry name" value="PP2C_SIG"/>
    <property type="match status" value="1"/>
</dbReference>
<evidence type="ECO:0000313" key="16">
    <source>
        <dbReference type="Proteomes" id="UP000321617"/>
    </source>
</evidence>
<feature type="compositionally biased region" description="Pro residues" evidence="12">
    <location>
        <begin position="408"/>
        <end position="420"/>
    </location>
</feature>
<evidence type="ECO:0000256" key="12">
    <source>
        <dbReference type="SAM" id="MobiDB-lite"/>
    </source>
</evidence>
<evidence type="ECO:0000256" key="6">
    <source>
        <dbReference type="ARBA" id="ARBA00023211"/>
    </source>
</evidence>
<dbReference type="GO" id="GO:0004722">
    <property type="term" value="F:protein serine/threonine phosphatase activity"/>
    <property type="evidence" value="ECO:0007669"/>
    <property type="project" value="UniProtKB-EC"/>
</dbReference>
<evidence type="ECO:0000256" key="2">
    <source>
        <dbReference type="ARBA" id="ARBA00013081"/>
    </source>
</evidence>
<evidence type="ECO:0000256" key="7">
    <source>
        <dbReference type="ARBA" id="ARBA00047761"/>
    </source>
</evidence>
<keyword evidence="5" id="KW-0904">Protein phosphatase</keyword>
<keyword evidence="13" id="KW-0812">Transmembrane</keyword>
<evidence type="ECO:0000256" key="11">
    <source>
        <dbReference type="ARBA" id="ARBA00079123"/>
    </source>
</evidence>
<evidence type="ECO:0000256" key="4">
    <source>
        <dbReference type="ARBA" id="ARBA00022801"/>
    </source>
</evidence>
<dbReference type="RefSeq" id="WP_147137729.1">
    <property type="nucleotide sequence ID" value="NZ_BAABIJ010000002.1"/>
</dbReference>
<evidence type="ECO:0000313" key="15">
    <source>
        <dbReference type="EMBL" id="TWJ11525.1"/>
    </source>
</evidence>
<dbReference type="OrthoDB" id="9801841at2"/>
<dbReference type="CDD" id="cd00143">
    <property type="entry name" value="PP2Cc"/>
    <property type="match status" value="1"/>
</dbReference>
<dbReference type="SUPFAM" id="SSF81606">
    <property type="entry name" value="PP2C-like"/>
    <property type="match status" value="1"/>
</dbReference>
<gene>
    <name evidence="15" type="ORF">LX16_2250</name>
</gene>
<reference evidence="15 16" key="1">
    <citation type="journal article" date="2013" name="Stand. Genomic Sci.">
        <title>Genomic Encyclopedia of Type Strains, Phase I: The one thousand microbial genomes (KMG-I) project.</title>
        <authorList>
            <person name="Kyrpides N.C."/>
            <person name="Woyke T."/>
            <person name="Eisen J.A."/>
            <person name="Garrity G."/>
            <person name="Lilburn T.G."/>
            <person name="Beck B.J."/>
            <person name="Whitman W.B."/>
            <person name="Hugenholtz P."/>
            <person name="Klenk H.P."/>
        </authorList>
    </citation>
    <scope>NUCLEOTIDE SEQUENCE [LARGE SCALE GENOMIC DNA]</scope>
    <source>
        <strain evidence="15 16">DSM 45044</strain>
    </source>
</reference>
<feature type="compositionally biased region" description="Low complexity" evidence="12">
    <location>
        <begin position="261"/>
        <end position="280"/>
    </location>
</feature>